<dbReference type="PANTHER" id="PTHR46268">
    <property type="entry name" value="STRESS RESPONSE PROTEIN NHAX"/>
    <property type="match status" value="1"/>
</dbReference>
<dbReference type="PRINTS" id="PR01438">
    <property type="entry name" value="UNVRSLSTRESS"/>
</dbReference>
<evidence type="ECO:0000313" key="4">
    <source>
        <dbReference type="Proteomes" id="UP000253570"/>
    </source>
</evidence>
<dbReference type="InterPro" id="IPR006016">
    <property type="entry name" value="UspA"/>
</dbReference>
<reference evidence="3 4" key="1">
    <citation type="journal article" date="2018" name="Microbiome">
        <title>Fine metagenomic profile of the Mediterranean stratified and mixed water columns revealed by assembly and recruitment.</title>
        <authorList>
            <person name="Haro-Moreno J.M."/>
            <person name="Lopez-Perez M."/>
            <person name="De La Torre J.R."/>
            <person name="Picazo A."/>
            <person name="Camacho A."/>
            <person name="Rodriguez-Valera F."/>
        </authorList>
    </citation>
    <scope>NUCLEOTIDE SEQUENCE [LARGE SCALE GENOMIC DNA]</scope>
    <source>
        <strain evidence="3">MED-G57</strain>
    </source>
</reference>
<dbReference type="Pfam" id="PF00582">
    <property type="entry name" value="Usp"/>
    <property type="match status" value="1"/>
</dbReference>
<proteinExistence type="inferred from homology"/>
<evidence type="ECO:0000313" key="3">
    <source>
        <dbReference type="EMBL" id="RCL74399.1"/>
    </source>
</evidence>
<dbReference type="Gene3D" id="3.40.50.12370">
    <property type="match status" value="1"/>
</dbReference>
<sequence>MKNILLPFEYAETIPHLIDCAVSLAKVYKSSISGVAIHQRIDSFIAQEGSIIFDTVHHDESISEVIKYKEKFESHMEGLVLKDKALSSLNYQWLSEELQSQKYLGDLSRVYNVVIISRPYQELQSASLSSIQTILFDGGRPVMLIPMNKQVEIGNEVLISWNCTTESSRAVFAALPILKKANNVTILTVEKAITDGPSGEEVSKLLLSHGIESKAVSLEGDEKKAGEIILEYSKSINADLIVKGAYTQSRLREIIFGGVTRHLMLHSDLPIYLVN</sequence>
<comment type="similarity">
    <text evidence="1">Belongs to the universal stress protein A family.</text>
</comment>
<feature type="domain" description="UspA" evidence="2">
    <location>
        <begin position="210"/>
        <end position="274"/>
    </location>
</feature>
<dbReference type="EMBL" id="QOQD01000002">
    <property type="protein sequence ID" value="RCL74399.1"/>
    <property type="molecule type" value="Genomic_DNA"/>
</dbReference>
<name>A0A368DRF8_9PROT</name>
<dbReference type="InterPro" id="IPR006015">
    <property type="entry name" value="Universal_stress_UspA"/>
</dbReference>
<accession>A0A368DRF8</accession>
<dbReference type="PANTHER" id="PTHR46268:SF15">
    <property type="entry name" value="UNIVERSAL STRESS PROTEIN HP_0031"/>
    <property type="match status" value="1"/>
</dbReference>
<dbReference type="AlphaFoldDB" id="A0A368DRF8"/>
<dbReference type="SUPFAM" id="SSF52402">
    <property type="entry name" value="Adenine nucleotide alpha hydrolases-like"/>
    <property type="match status" value="1"/>
</dbReference>
<evidence type="ECO:0000256" key="1">
    <source>
        <dbReference type="ARBA" id="ARBA00008791"/>
    </source>
</evidence>
<comment type="caution">
    <text evidence="3">The sequence shown here is derived from an EMBL/GenBank/DDBJ whole genome shotgun (WGS) entry which is preliminary data.</text>
</comment>
<evidence type="ECO:0000259" key="2">
    <source>
        <dbReference type="Pfam" id="PF00582"/>
    </source>
</evidence>
<organism evidence="3 4">
    <name type="scientific">PS1 clade bacterium</name>
    <dbReference type="NCBI Taxonomy" id="2175152"/>
    <lineage>
        <taxon>Bacteria</taxon>
        <taxon>Pseudomonadati</taxon>
        <taxon>Pseudomonadota</taxon>
        <taxon>Alphaproteobacteria</taxon>
        <taxon>PS1 clade</taxon>
    </lineage>
</organism>
<gene>
    <name evidence="3" type="ORF">DBW71_01350</name>
</gene>
<protein>
    <submittedName>
        <fullName evidence="3">Universal stress protein</fullName>
    </submittedName>
</protein>
<dbReference type="CDD" id="cd00293">
    <property type="entry name" value="USP-like"/>
    <property type="match status" value="1"/>
</dbReference>
<dbReference type="Proteomes" id="UP000253570">
    <property type="component" value="Unassembled WGS sequence"/>
</dbReference>